<evidence type="ECO:0000313" key="7">
    <source>
        <dbReference type="Proteomes" id="UP000287866"/>
    </source>
</evidence>
<evidence type="ECO:0000256" key="4">
    <source>
        <dbReference type="PROSITE-ProRule" id="PRU00335"/>
    </source>
</evidence>
<gene>
    <name evidence="6" type="ORF">EPD83_016705</name>
</gene>
<keyword evidence="2 4" id="KW-0238">DNA-binding</keyword>
<dbReference type="Proteomes" id="UP000287866">
    <property type="component" value="Unassembled WGS sequence"/>
</dbReference>
<dbReference type="PRINTS" id="PR00455">
    <property type="entry name" value="HTHTETR"/>
</dbReference>
<dbReference type="AlphaFoldDB" id="A0A8T6R749"/>
<name>A0A8T6R749_9MICO</name>
<sequence length="189" mass="20528">MDERRRRVLEVATRLFTEHGVHAVGMDRLVEETGLAKMSVYRVFPTKDDLVGAYLQELAVQILDLVDRDIARAATPADALHAVLDGVAADLRRPGFRGCPFGNAAAEFDDPDHAARRTAREYRQALLDRLDATARRLDPVEGRRLARRLAALVDGAYLSTAHLGPDGPGAEAVDLAHELVDAVAASARG</sequence>
<organism evidence="6 7">
    <name type="scientific">Phycicoccus flavus</name>
    <dbReference type="NCBI Taxonomy" id="2502783"/>
    <lineage>
        <taxon>Bacteria</taxon>
        <taxon>Bacillati</taxon>
        <taxon>Actinomycetota</taxon>
        <taxon>Actinomycetes</taxon>
        <taxon>Micrococcales</taxon>
        <taxon>Intrasporangiaceae</taxon>
        <taxon>Phycicoccus</taxon>
    </lineage>
</organism>
<proteinExistence type="predicted"/>
<dbReference type="RefSeq" id="WP_165566892.1">
    <property type="nucleotide sequence ID" value="NZ_SAYU02000070.1"/>
</dbReference>
<accession>A0A8T6R749</accession>
<feature type="DNA-binding region" description="H-T-H motif" evidence="4">
    <location>
        <begin position="25"/>
        <end position="44"/>
    </location>
</feature>
<dbReference type="PANTHER" id="PTHR47506:SF1">
    <property type="entry name" value="HTH-TYPE TRANSCRIPTIONAL REGULATOR YJDC"/>
    <property type="match status" value="1"/>
</dbReference>
<dbReference type="Gene3D" id="1.10.357.10">
    <property type="entry name" value="Tetracycline Repressor, domain 2"/>
    <property type="match status" value="1"/>
</dbReference>
<keyword evidence="1" id="KW-0805">Transcription regulation</keyword>
<dbReference type="SUPFAM" id="SSF48498">
    <property type="entry name" value="Tetracyclin repressor-like, C-terminal domain"/>
    <property type="match status" value="1"/>
</dbReference>
<evidence type="ECO:0000256" key="1">
    <source>
        <dbReference type="ARBA" id="ARBA00023015"/>
    </source>
</evidence>
<dbReference type="SUPFAM" id="SSF46689">
    <property type="entry name" value="Homeodomain-like"/>
    <property type="match status" value="1"/>
</dbReference>
<dbReference type="Pfam" id="PF00440">
    <property type="entry name" value="TetR_N"/>
    <property type="match status" value="1"/>
</dbReference>
<evidence type="ECO:0000313" key="6">
    <source>
        <dbReference type="EMBL" id="NHA69686.1"/>
    </source>
</evidence>
<evidence type="ECO:0000256" key="2">
    <source>
        <dbReference type="ARBA" id="ARBA00023125"/>
    </source>
</evidence>
<dbReference type="InterPro" id="IPR011075">
    <property type="entry name" value="TetR_C"/>
</dbReference>
<keyword evidence="3" id="KW-0804">Transcription</keyword>
<dbReference type="Pfam" id="PF16925">
    <property type="entry name" value="TetR_C_13"/>
    <property type="match status" value="1"/>
</dbReference>
<dbReference type="InterPro" id="IPR009057">
    <property type="entry name" value="Homeodomain-like_sf"/>
</dbReference>
<dbReference type="PANTHER" id="PTHR47506">
    <property type="entry name" value="TRANSCRIPTIONAL REGULATORY PROTEIN"/>
    <property type="match status" value="1"/>
</dbReference>
<evidence type="ECO:0000256" key="3">
    <source>
        <dbReference type="ARBA" id="ARBA00023163"/>
    </source>
</evidence>
<protein>
    <submittedName>
        <fullName evidence="6">TetR/AcrR family transcriptional regulator</fullName>
    </submittedName>
</protein>
<dbReference type="InterPro" id="IPR001647">
    <property type="entry name" value="HTH_TetR"/>
</dbReference>
<dbReference type="GO" id="GO:0003677">
    <property type="term" value="F:DNA binding"/>
    <property type="evidence" value="ECO:0007669"/>
    <property type="project" value="UniProtKB-UniRule"/>
</dbReference>
<dbReference type="EMBL" id="SAYU02000070">
    <property type="protein sequence ID" value="NHA69686.1"/>
    <property type="molecule type" value="Genomic_DNA"/>
</dbReference>
<evidence type="ECO:0000259" key="5">
    <source>
        <dbReference type="PROSITE" id="PS50977"/>
    </source>
</evidence>
<dbReference type="PROSITE" id="PS50977">
    <property type="entry name" value="HTH_TETR_2"/>
    <property type="match status" value="1"/>
</dbReference>
<keyword evidence="7" id="KW-1185">Reference proteome</keyword>
<comment type="caution">
    <text evidence="6">The sequence shown here is derived from an EMBL/GenBank/DDBJ whole genome shotgun (WGS) entry which is preliminary data.</text>
</comment>
<dbReference type="InterPro" id="IPR036271">
    <property type="entry name" value="Tet_transcr_reg_TetR-rel_C_sf"/>
</dbReference>
<feature type="domain" description="HTH tetR-type" evidence="5">
    <location>
        <begin position="2"/>
        <end position="62"/>
    </location>
</feature>
<reference evidence="6" key="1">
    <citation type="submission" date="2020-03" db="EMBL/GenBank/DDBJ databases">
        <title>Phycicoccus flavus sp. nov., a novel endophytic actinobacterium isolated from branch of Kandelia candel.</title>
        <authorList>
            <person name="Tuo L."/>
        </authorList>
    </citation>
    <scope>NUCLEOTIDE SEQUENCE</scope>
    <source>
        <strain evidence="6">CMS6Z-2</strain>
    </source>
</reference>